<comment type="caution">
    <text evidence="1">The sequence shown here is derived from an EMBL/GenBank/DDBJ whole genome shotgun (WGS) entry which is preliminary data.</text>
</comment>
<gene>
    <name evidence="1" type="ORF">J2T19_001773</name>
</gene>
<reference evidence="1 2" key="1">
    <citation type="submission" date="2023-07" db="EMBL/GenBank/DDBJ databases">
        <title>Sorghum-associated microbial communities from plants grown in Nebraska, USA.</title>
        <authorList>
            <person name="Schachtman D."/>
        </authorList>
    </citation>
    <scope>NUCLEOTIDE SEQUENCE [LARGE SCALE GENOMIC DNA]</scope>
    <source>
        <strain evidence="1 2">DS1314</strain>
    </source>
</reference>
<organism evidence="1 2">
    <name type="scientific">Paenibacillus tundrae</name>
    <dbReference type="NCBI Taxonomy" id="528187"/>
    <lineage>
        <taxon>Bacteria</taxon>
        <taxon>Bacillati</taxon>
        <taxon>Bacillota</taxon>
        <taxon>Bacilli</taxon>
        <taxon>Bacillales</taxon>
        <taxon>Paenibacillaceae</taxon>
        <taxon>Paenibacillus</taxon>
    </lineage>
</organism>
<sequence length="157" mass="17409">MLCNMDLDHLLPSRKYRDAQIVFPCLHSSVPGRDSKELATASHQPAALCAPHPCTAPVHYIYLILDKMKSKKPATSCIYARDDRLFTFAVPLLLTSPIHSRNSCMPKHTIDYPKPSEAPSVIANHLPAFDPAIQDNGPFTEATRNHVLSTLIGLRLL</sequence>
<dbReference type="Proteomes" id="UP001233836">
    <property type="component" value="Unassembled WGS sequence"/>
</dbReference>
<evidence type="ECO:0000313" key="2">
    <source>
        <dbReference type="Proteomes" id="UP001233836"/>
    </source>
</evidence>
<keyword evidence="2" id="KW-1185">Reference proteome</keyword>
<protein>
    <submittedName>
        <fullName evidence="1">Uncharacterized protein</fullName>
    </submittedName>
</protein>
<name>A0ABT9WAN8_9BACL</name>
<dbReference type="EMBL" id="JAUSTI010000004">
    <property type="protein sequence ID" value="MDQ0170331.1"/>
    <property type="molecule type" value="Genomic_DNA"/>
</dbReference>
<accession>A0ABT9WAN8</accession>
<evidence type="ECO:0000313" key="1">
    <source>
        <dbReference type="EMBL" id="MDQ0170331.1"/>
    </source>
</evidence>
<proteinExistence type="predicted"/>